<dbReference type="SUPFAM" id="SSF48097">
    <property type="entry name" value="Regulator of G-protein signaling, RGS"/>
    <property type="match status" value="2"/>
</dbReference>
<dbReference type="InterPro" id="IPR052246">
    <property type="entry name" value="Cell_Polariz_PKAAnc"/>
</dbReference>
<dbReference type="Pfam" id="PF00615">
    <property type="entry name" value="RGS"/>
    <property type="match status" value="2"/>
</dbReference>
<dbReference type="NCBIfam" id="TIGR03561">
    <property type="entry name" value="organ_hyd_perox"/>
    <property type="match status" value="1"/>
</dbReference>
<protein>
    <recommendedName>
        <fullName evidence="3">RGS domain-containing protein</fullName>
    </recommendedName>
</protein>
<evidence type="ECO:0000256" key="1">
    <source>
        <dbReference type="ARBA" id="ARBA00007378"/>
    </source>
</evidence>
<dbReference type="EMBL" id="CAJNOK010002637">
    <property type="protein sequence ID" value="CAF0868815.1"/>
    <property type="molecule type" value="Genomic_DNA"/>
</dbReference>
<dbReference type="SUPFAM" id="SSF82784">
    <property type="entry name" value="OsmC-like"/>
    <property type="match status" value="1"/>
</dbReference>
<dbReference type="GO" id="GO:0005739">
    <property type="term" value="C:mitochondrion"/>
    <property type="evidence" value="ECO:0007669"/>
    <property type="project" value="TreeGrafter"/>
</dbReference>
<dbReference type="EMBL" id="CAJOBA010002638">
    <property type="protein sequence ID" value="CAF3653611.1"/>
    <property type="molecule type" value="Genomic_DNA"/>
</dbReference>
<dbReference type="InterPro" id="IPR019953">
    <property type="entry name" value="OHR"/>
</dbReference>
<evidence type="ECO:0000259" key="3">
    <source>
        <dbReference type="PROSITE" id="PS50132"/>
    </source>
</evidence>
<dbReference type="AlphaFoldDB" id="A0A8S2DDK7"/>
<evidence type="ECO:0000256" key="2">
    <source>
        <dbReference type="SAM" id="MobiDB-lite"/>
    </source>
</evidence>
<feature type="domain" description="RGS" evidence="3">
    <location>
        <begin position="65"/>
        <end position="233"/>
    </location>
</feature>
<proteinExistence type="inferred from homology"/>
<dbReference type="InterPro" id="IPR044926">
    <property type="entry name" value="RGS_subdomain_2"/>
</dbReference>
<evidence type="ECO:0000313" key="5">
    <source>
        <dbReference type="EMBL" id="CAF3653611.1"/>
    </source>
</evidence>
<reference evidence="4" key="1">
    <citation type="submission" date="2021-02" db="EMBL/GenBank/DDBJ databases">
        <authorList>
            <person name="Nowell W R."/>
        </authorList>
    </citation>
    <scope>NUCLEOTIDE SEQUENCE</scope>
</reference>
<dbReference type="InterPro" id="IPR015946">
    <property type="entry name" value="KH_dom-like_a/b"/>
</dbReference>
<feature type="domain" description="RGS" evidence="3">
    <location>
        <begin position="243"/>
        <end position="370"/>
    </location>
</feature>
<dbReference type="SMART" id="SM00315">
    <property type="entry name" value="RGS"/>
    <property type="match status" value="2"/>
</dbReference>
<dbReference type="GO" id="GO:0006979">
    <property type="term" value="P:response to oxidative stress"/>
    <property type="evidence" value="ECO:0007669"/>
    <property type="project" value="InterPro"/>
</dbReference>
<accession>A0A8S2DDK7</accession>
<dbReference type="Gene3D" id="3.30.300.20">
    <property type="match status" value="1"/>
</dbReference>
<dbReference type="InterPro" id="IPR036102">
    <property type="entry name" value="OsmC/Ohrsf"/>
</dbReference>
<dbReference type="PANTHER" id="PTHR13155">
    <property type="entry name" value="A-KINASE ANCHOR PROTEINS"/>
    <property type="match status" value="1"/>
</dbReference>
<sequence length="672" mass="76604">MSFFRINGSKAKRDRSKSRTRYDTEDLPFIQRLPYYRDLAVQSGMFFHEISVELTSLRYSRLNRSLYQLVYTPNDELNFFVLYMDACGLSSYLKFILDVHAFEKLTKLDGANTNNDQKHRTVTKMHKQKQQEGNITSQQQIDALNIFQKYLALDAKYLVPVDDDTRRTTLCRYFELERKNDYIFHFVGLICPATKSPNPETNCFQMAKDFVWKLIEQTSYRSYLSSTYHVRYQLKLLTSSDIRLHDILYNDSSLSYFMEFIEQQHSIDLLRFWLTIEHYYQNTLNPIIDNQTLTENALNIYEQYISLQARNRLGFDDAIRARIECSICQQDVNSGPSADTFDQTAWIVYNILNQEYFSNFLRSDIFCRHISDLMLRLQNDDVVCSTSIKTDSDTTSVNSETPSTNSNSNQQPIPPIEESKQLRQRNVSTSSTQSQENIKWKGKLSMAHIDELGRFVRDSDVESIDCLAKKSYGPLQRLSLFMKNEENEKEMEVNAAKFAENFINSITNLTMNDNGEIFKFQPSVAVTHVRHYQKMYTAHVTSTGGRDGSSKSDDKAGSLNVKLSRPKEMGGNGNGTNPEELFAAGYSGCFLGAMGLAAKNLKKTLPSSTTVSAAVTLGKHNNGNLGLQVELTAKLPGASQADADAIVKEAHTICPYSHATRNNVEVKLNATT</sequence>
<dbReference type="Proteomes" id="UP000677228">
    <property type="component" value="Unassembled WGS sequence"/>
</dbReference>
<dbReference type="Proteomes" id="UP000682733">
    <property type="component" value="Unassembled WGS sequence"/>
</dbReference>
<comment type="caution">
    <text evidence="4">The sequence shown here is derived from an EMBL/GenBank/DDBJ whole genome shotgun (WGS) entry which is preliminary data.</text>
</comment>
<dbReference type="GO" id="GO:0008104">
    <property type="term" value="P:intracellular protein localization"/>
    <property type="evidence" value="ECO:0007669"/>
    <property type="project" value="TreeGrafter"/>
</dbReference>
<organism evidence="4 6">
    <name type="scientific">Didymodactylos carnosus</name>
    <dbReference type="NCBI Taxonomy" id="1234261"/>
    <lineage>
        <taxon>Eukaryota</taxon>
        <taxon>Metazoa</taxon>
        <taxon>Spiralia</taxon>
        <taxon>Gnathifera</taxon>
        <taxon>Rotifera</taxon>
        <taxon>Eurotatoria</taxon>
        <taxon>Bdelloidea</taxon>
        <taxon>Philodinida</taxon>
        <taxon>Philodinidae</taxon>
        <taxon>Didymodactylos</taxon>
    </lineage>
</organism>
<dbReference type="InterPro" id="IPR036305">
    <property type="entry name" value="RGS_sf"/>
</dbReference>
<evidence type="ECO:0000313" key="4">
    <source>
        <dbReference type="EMBL" id="CAF0868815.1"/>
    </source>
</evidence>
<dbReference type="GO" id="GO:0005886">
    <property type="term" value="C:plasma membrane"/>
    <property type="evidence" value="ECO:0007669"/>
    <property type="project" value="TreeGrafter"/>
</dbReference>
<feature type="region of interest" description="Disordered" evidence="2">
    <location>
        <begin position="540"/>
        <end position="576"/>
    </location>
</feature>
<dbReference type="PROSITE" id="PS50132">
    <property type="entry name" value="RGS"/>
    <property type="match status" value="2"/>
</dbReference>
<evidence type="ECO:0000313" key="6">
    <source>
        <dbReference type="Proteomes" id="UP000677228"/>
    </source>
</evidence>
<dbReference type="Gene3D" id="1.10.167.10">
    <property type="entry name" value="Regulator of G-protein Signalling 4, domain 2"/>
    <property type="match status" value="2"/>
</dbReference>
<dbReference type="InterPro" id="IPR003718">
    <property type="entry name" value="OsmC/Ohr_fam"/>
</dbReference>
<dbReference type="PANTHER" id="PTHR13155:SF1">
    <property type="entry name" value="A-KINASE ANCHOR PROTEIN 10, MITOCHONDRIAL"/>
    <property type="match status" value="1"/>
</dbReference>
<name>A0A8S2DDK7_9BILA</name>
<feature type="compositionally biased region" description="Low complexity" evidence="2">
    <location>
        <begin position="388"/>
        <end position="411"/>
    </location>
</feature>
<dbReference type="Pfam" id="PF02566">
    <property type="entry name" value="OsmC"/>
    <property type="match status" value="1"/>
</dbReference>
<gene>
    <name evidence="4" type="ORF">OVA965_LOCUS8022</name>
    <name evidence="5" type="ORF">TMI583_LOCUS8018</name>
</gene>
<dbReference type="Gene3D" id="2.20.25.10">
    <property type="match status" value="1"/>
</dbReference>
<feature type="region of interest" description="Disordered" evidence="2">
    <location>
        <begin position="388"/>
        <end position="415"/>
    </location>
</feature>
<comment type="similarity">
    <text evidence="1">Belongs to the OsmC/Ohr family.</text>
</comment>
<dbReference type="InterPro" id="IPR016137">
    <property type="entry name" value="RGS"/>
</dbReference>